<feature type="compositionally biased region" description="Basic and acidic residues" evidence="1">
    <location>
        <begin position="197"/>
        <end position="217"/>
    </location>
</feature>
<keyword evidence="3" id="KW-1185">Reference proteome</keyword>
<feature type="compositionally biased region" description="Polar residues" evidence="1">
    <location>
        <begin position="302"/>
        <end position="318"/>
    </location>
</feature>
<feature type="compositionally biased region" description="Low complexity" evidence="1">
    <location>
        <begin position="94"/>
        <end position="116"/>
    </location>
</feature>
<dbReference type="Proteomes" id="UP001295684">
    <property type="component" value="Unassembled WGS sequence"/>
</dbReference>
<evidence type="ECO:0000256" key="1">
    <source>
        <dbReference type="SAM" id="MobiDB-lite"/>
    </source>
</evidence>
<sequence>MGSCCSDGRVQRYEAKFDVKKTANRISKKGEVSQFSQKFQGPGVEGYINNDQRLEEYMYFKSLARKDPTEFPHQIVQSNITPKGHNKKKKPKRASSSSSNSSKKSKPSRSSSSSSSDGKKKKKRGEAVDQMERDFKPILHDLSNSSSELSVEYKPVREKAKRVSFADEPKWNESQNPKGANPDHEERNEARKKRKNINKEFKNLQVPKEVEIIDLNRDGGMTSSKPNLRPRRDGEERVEMKKKKPKKDNKDKLESKQKKDNKVILRKESDIAQGDILRTKEQGQFDSRILSPFRMGNMPIEDTSTAPRNNNMDNSSMLPSRVTFIPY</sequence>
<organism evidence="2 3">
    <name type="scientific">Euplotes crassus</name>
    <dbReference type="NCBI Taxonomy" id="5936"/>
    <lineage>
        <taxon>Eukaryota</taxon>
        <taxon>Sar</taxon>
        <taxon>Alveolata</taxon>
        <taxon>Ciliophora</taxon>
        <taxon>Intramacronucleata</taxon>
        <taxon>Spirotrichea</taxon>
        <taxon>Hypotrichia</taxon>
        <taxon>Euplotida</taxon>
        <taxon>Euplotidae</taxon>
        <taxon>Moneuplotes</taxon>
    </lineage>
</organism>
<protein>
    <submittedName>
        <fullName evidence="2">Uncharacterized protein</fullName>
    </submittedName>
</protein>
<name>A0AAD2CWC9_EUPCR</name>
<feature type="compositionally biased region" description="Basic and acidic residues" evidence="1">
    <location>
        <begin position="230"/>
        <end position="239"/>
    </location>
</feature>
<evidence type="ECO:0000313" key="2">
    <source>
        <dbReference type="EMBL" id="CAI2373266.1"/>
    </source>
</evidence>
<comment type="caution">
    <text evidence="2">The sequence shown here is derived from an EMBL/GenBank/DDBJ whole genome shotgun (WGS) entry which is preliminary data.</text>
</comment>
<dbReference type="AlphaFoldDB" id="A0AAD2CWC9"/>
<reference evidence="2" key="1">
    <citation type="submission" date="2023-07" db="EMBL/GenBank/DDBJ databases">
        <authorList>
            <consortium name="AG Swart"/>
            <person name="Singh M."/>
            <person name="Singh A."/>
            <person name="Seah K."/>
            <person name="Emmerich C."/>
        </authorList>
    </citation>
    <scope>NUCLEOTIDE SEQUENCE</scope>
    <source>
        <strain evidence="2">DP1</strain>
    </source>
</reference>
<feature type="compositionally biased region" description="Basic and acidic residues" evidence="1">
    <location>
        <begin position="125"/>
        <end position="139"/>
    </location>
</feature>
<feature type="compositionally biased region" description="Basic and acidic residues" evidence="1">
    <location>
        <begin position="248"/>
        <end position="270"/>
    </location>
</feature>
<feature type="region of interest" description="Disordered" evidence="1">
    <location>
        <begin position="70"/>
        <end position="327"/>
    </location>
</feature>
<accession>A0AAD2CWC9</accession>
<evidence type="ECO:0000313" key="3">
    <source>
        <dbReference type="Proteomes" id="UP001295684"/>
    </source>
</evidence>
<gene>
    <name evidence="2" type="ORF">ECRASSUSDP1_LOCUS14607</name>
</gene>
<feature type="compositionally biased region" description="Basic residues" evidence="1">
    <location>
        <begin position="84"/>
        <end position="93"/>
    </location>
</feature>
<dbReference type="EMBL" id="CAMPGE010014603">
    <property type="protein sequence ID" value="CAI2373266.1"/>
    <property type="molecule type" value="Genomic_DNA"/>
</dbReference>
<proteinExistence type="predicted"/>